<dbReference type="EMBL" id="KV423998">
    <property type="protein sequence ID" value="KZT55276.1"/>
    <property type="molecule type" value="Genomic_DNA"/>
</dbReference>
<evidence type="ECO:0000313" key="2">
    <source>
        <dbReference type="EMBL" id="KZT55276.1"/>
    </source>
</evidence>
<organism evidence="2 3">
    <name type="scientific">Calocera cornea HHB12733</name>
    <dbReference type="NCBI Taxonomy" id="1353952"/>
    <lineage>
        <taxon>Eukaryota</taxon>
        <taxon>Fungi</taxon>
        <taxon>Dikarya</taxon>
        <taxon>Basidiomycota</taxon>
        <taxon>Agaricomycotina</taxon>
        <taxon>Dacrymycetes</taxon>
        <taxon>Dacrymycetales</taxon>
        <taxon>Dacrymycetaceae</taxon>
        <taxon>Calocera</taxon>
    </lineage>
</organism>
<protein>
    <recommendedName>
        <fullName evidence="1">DUF6532 domain-containing protein</fullName>
    </recommendedName>
</protein>
<dbReference type="Pfam" id="PF20149">
    <property type="entry name" value="DUF6532"/>
    <property type="match status" value="1"/>
</dbReference>
<evidence type="ECO:0000259" key="1">
    <source>
        <dbReference type="Pfam" id="PF20149"/>
    </source>
</evidence>
<dbReference type="OrthoDB" id="3268553at2759"/>
<gene>
    <name evidence="2" type="ORF">CALCODRAFT_484930</name>
</gene>
<keyword evidence="3" id="KW-1185">Reference proteome</keyword>
<name>A0A165EPJ2_9BASI</name>
<accession>A0A165EPJ2</accession>
<dbReference type="STRING" id="1353952.A0A165EPJ2"/>
<evidence type="ECO:0000313" key="3">
    <source>
        <dbReference type="Proteomes" id="UP000076842"/>
    </source>
</evidence>
<reference evidence="2 3" key="1">
    <citation type="journal article" date="2016" name="Mol. Biol. Evol.">
        <title>Comparative Genomics of Early-Diverging Mushroom-Forming Fungi Provides Insights into the Origins of Lignocellulose Decay Capabilities.</title>
        <authorList>
            <person name="Nagy L.G."/>
            <person name="Riley R."/>
            <person name="Tritt A."/>
            <person name="Adam C."/>
            <person name="Daum C."/>
            <person name="Floudas D."/>
            <person name="Sun H."/>
            <person name="Yadav J.S."/>
            <person name="Pangilinan J."/>
            <person name="Larsson K.H."/>
            <person name="Matsuura K."/>
            <person name="Barry K."/>
            <person name="Labutti K."/>
            <person name="Kuo R."/>
            <person name="Ohm R.A."/>
            <person name="Bhattacharya S.S."/>
            <person name="Shirouzu T."/>
            <person name="Yoshinaga Y."/>
            <person name="Martin F.M."/>
            <person name="Grigoriev I.V."/>
            <person name="Hibbett D.S."/>
        </authorList>
    </citation>
    <scope>NUCLEOTIDE SEQUENCE [LARGE SCALE GENOMIC DNA]</scope>
    <source>
        <strain evidence="2 3">HHB12733</strain>
    </source>
</reference>
<dbReference type="Proteomes" id="UP000076842">
    <property type="component" value="Unassembled WGS sequence"/>
</dbReference>
<dbReference type="InterPro" id="IPR045341">
    <property type="entry name" value="DUF6532"/>
</dbReference>
<feature type="domain" description="DUF6532" evidence="1">
    <location>
        <begin position="49"/>
        <end position="250"/>
    </location>
</feature>
<sequence length="296" mass="32778">MAPSTEPKTVMSLTPVGIMSEEPPLKRAKYKKPTASGIDEGAKRILAQANEIFRVNLLLHGPYQLPMKMMTLAMESWQEACDVLHRPYKETDDILRIILMRTSHLTNEFKNAARVAIARLHLPENKAEKCGLPTGFVEDRDAEAANRKLAEWLGDRSAVTFEDPFERSGAYGSEALSAVILGCLFGTKTPIGVQYAAQFRPIPPQVIALAATALDHVVKEWSTGVRKPIDFTQASAGTKYSYHISCLAKFQTVNADGLDKLRERLYVQGCYRAGVCASEGQEETSIPLMSDDDFLR</sequence>
<dbReference type="AlphaFoldDB" id="A0A165EPJ2"/>
<dbReference type="InParanoid" id="A0A165EPJ2"/>
<proteinExistence type="predicted"/>